<evidence type="ECO:0000313" key="1">
    <source>
        <dbReference type="EMBL" id="KAH6926155.1"/>
    </source>
</evidence>
<gene>
    <name evidence="1" type="ORF">HPB50_015363</name>
</gene>
<reference evidence="1" key="1">
    <citation type="submission" date="2020-05" db="EMBL/GenBank/DDBJ databases">
        <title>Large-scale comparative analyses of tick genomes elucidate their genetic diversity and vector capacities.</title>
        <authorList>
            <person name="Jia N."/>
            <person name="Wang J."/>
            <person name="Shi W."/>
            <person name="Du L."/>
            <person name="Sun Y."/>
            <person name="Zhan W."/>
            <person name="Jiang J."/>
            <person name="Wang Q."/>
            <person name="Zhang B."/>
            <person name="Ji P."/>
            <person name="Sakyi L.B."/>
            <person name="Cui X."/>
            <person name="Yuan T."/>
            <person name="Jiang B."/>
            <person name="Yang W."/>
            <person name="Lam T.T.-Y."/>
            <person name="Chang Q."/>
            <person name="Ding S."/>
            <person name="Wang X."/>
            <person name="Zhu J."/>
            <person name="Ruan X."/>
            <person name="Zhao L."/>
            <person name="Wei J."/>
            <person name="Que T."/>
            <person name="Du C."/>
            <person name="Cheng J."/>
            <person name="Dai P."/>
            <person name="Han X."/>
            <person name="Huang E."/>
            <person name="Gao Y."/>
            <person name="Liu J."/>
            <person name="Shao H."/>
            <person name="Ye R."/>
            <person name="Li L."/>
            <person name="Wei W."/>
            <person name="Wang X."/>
            <person name="Wang C."/>
            <person name="Yang T."/>
            <person name="Huo Q."/>
            <person name="Li W."/>
            <person name="Guo W."/>
            <person name="Chen H."/>
            <person name="Zhou L."/>
            <person name="Ni X."/>
            <person name="Tian J."/>
            <person name="Zhou Y."/>
            <person name="Sheng Y."/>
            <person name="Liu T."/>
            <person name="Pan Y."/>
            <person name="Xia L."/>
            <person name="Li J."/>
            <person name="Zhao F."/>
            <person name="Cao W."/>
        </authorList>
    </citation>
    <scope>NUCLEOTIDE SEQUENCE</scope>
    <source>
        <strain evidence="1">Hyas-2018</strain>
    </source>
</reference>
<proteinExistence type="predicted"/>
<organism evidence="1 2">
    <name type="scientific">Hyalomma asiaticum</name>
    <name type="common">Tick</name>
    <dbReference type="NCBI Taxonomy" id="266040"/>
    <lineage>
        <taxon>Eukaryota</taxon>
        <taxon>Metazoa</taxon>
        <taxon>Ecdysozoa</taxon>
        <taxon>Arthropoda</taxon>
        <taxon>Chelicerata</taxon>
        <taxon>Arachnida</taxon>
        <taxon>Acari</taxon>
        <taxon>Parasitiformes</taxon>
        <taxon>Ixodida</taxon>
        <taxon>Ixodoidea</taxon>
        <taxon>Ixodidae</taxon>
        <taxon>Hyalomminae</taxon>
        <taxon>Hyalomma</taxon>
    </lineage>
</organism>
<evidence type="ECO:0000313" key="2">
    <source>
        <dbReference type="Proteomes" id="UP000821845"/>
    </source>
</evidence>
<name>A0ACB7RUH8_HYAAI</name>
<protein>
    <submittedName>
        <fullName evidence="1">Uncharacterized protein</fullName>
    </submittedName>
</protein>
<sequence length="199" mass="21265">MAENQTSVAAGPADRAPQSPGATSHSDTSVFSDEGDQTIIAAADEQRNHLPALVNAVVPPSPPTESAALRTVKQAQGMTKVEEDPTYAPFRRAVECQKQISDVLFDPTTKVTNPQRAKILGCGYTCDFVYSCHRTRSTRLEATTDTLFEELDNGNLSDVDGEFDDSDDKSVQPCASGEAPMESDSESFDDESGLDISGG</sequence>
<dbReference type="EMBL" id="CM023487">
    <property type="protein sequence ID" value="KAH6926155.1"/>
    <property type="molecule type" value="Genomic_DNA"/>
</dbReference>
<accession>A0ACB7RUH8</accession>
<dbReference type="Proteomes" id="UP000821845">
    <property type="component" value="Chromosome 7"/>
</dbReference>
<keyword evidence="2" id="KW-1185">Reference proteome</keyword>
<comment type="caution">
    <text evidence="1">The sequence shown here is derived from an EMBL/GenBank/DDBJ whole genome shotgun (WGS) entry which is preliminary data.</text>
</comment>